<name>A0A397SF47_9GLOM</name>
<proteinExistence type="predicted"/>
<dbReference type="AlphaFoldDB" id="A0A397SF47"/>
<evidence type="ECO:0000313" key="2">
    <source>
        <dbReference type="Proteomes" id="UP000265703"/>
    </source>
</evidence>
<dbReference type="EMBL" id="QKYT01000806">
    <property type="protein sequence ID" value="RIA81381.1"/>
    <property type="molecule type" value="Genomic_DNA"/>
</dbReference>
<comment type="caution">
    <text evidence="1">The sequence shown here is derived from an EMBL/GenBank/DDBJ whole genome shotgun (WGS) entry which is preliminary data.</text>
</comment>
<organism evidence="1 2">
    <name type="scientific">Glomus cerebriforme</name>
    <dbReference type="NCBI Taxonomy" id="658196"/>
    <lineage>
        <taxon>Eukaryota</taxon>
        <taxon>Fungi</taxon>
        <taxon>Fungi incertae sedis</taxon>
        <taxon>Mucoromycota</taxon>
        <taxon>Glomeromycotina</taxon>
        <taxon>Glomeromycetes</taxon>
        <taxon>Glomerales</taxon>
        <taxon>Glomeraceae</taxon>
        <taxon>Glomus</taxon>
    </lineage>
</organism>
<evidence type="ECO:0000313" key="1">
    <source>
        <dbReference type="EMBL" id="RIA81381.1"/>
    </source>
</evidence>
<gene>
    <name evidence="1" type="ORF">C1645_790538</name>
</gene>
<accession>A0A397SF47</accession>
<sequence>MIRSLTRYPDTLLFMRYHPIFFTPSYVICNVRSTFHCLSYDFFFLVSNRILCNVFFCDIQKKEKKEKKEKN</sequence>
<protein>
    <submittedName>
        <fullName evidence="1">Uncharacterized protein</fullName>
    </submittedName>
</protein>
<keyword evidence="2" id="KW-1185">Reference proteome</keyword>
<reference evidence="1 2" key="1">
    <citation type="submission" date="2018-06" db="EMBL/GenBank/DDBJ databases">
        <title>Comparative genomics reveals the genomic features of Rhizophagus irregularis, R. cerebriforme, R. diaphanum and Gigaspora rosea, and their symbiotic lifestyle signature.</title>
        <authorList>
            <person name="Morin E."/>
            <person name="San Clemente H."/>
            <person name="Chen E.C.H."/>
            <person name="De La Providencia I."/>
            <person name="Hainaut M."/>
            <person name="Kuo A."/>
            <person name="Kohler A."/>
            <person name="Murat C."/>
            <person name="Tang N."/>
            <person name="Roy S."/>
            <person name="Loubradou J."/>
            <person name="Henrissat B."/>
            <person name="Grigoriev I.V."/>
            <person name="Corradi N."/>
            <person name="Roux C."/>
            <person name="Martin F.M."/>
        </authorList>
    </citation>
    <scope>NUCLEOTIDE SEQUENCE [LARGE SCALE GENOMIC DNA]</scope>
    <source>
        <strain evidence="1 2">DAOM 227022</strain>
    </source>
</reference>
<dbReference type="Proteomes" id="UP000265703">
    <property type="component" value="Unassembled WGS sequence"/>
</dbReference>